<evidence type="ECO:0000313" key="2">
    <source>
        <dbReference type="EMBL" id="KHK62420.1"/>
    </source>
</evidence>
<name>A0A0B1YVK1_9PSED</name>
<gene>
    <name evidence="2" type="ORF">JZ00_22970</name>
</gene>
<organism evidence="2 3">
    <name type="scientific">Pseudomonas frederiksbergensis</name>
    <dbReference type="NCBI Taxonomy" id="104087"/>
    <lineage>
        <taxon>Bacteria</taxon>
        <taxon>Pseudomonadati</taxon>
        <taxon>Pseudomonadota</taxon>
        <taxon>Gammaproteobacteria</taxon>
        <taxon>Pseudomonadales</taxon>
        <taxon>Pseudomonadaceae</taxon>
        <taxon>Pseudomonas</taxon>
    </lineage>
</organism>
<comment type="caution">
    <text evidence="2">The sequence shown here is derived from an EMBL/GenBank/DDBJ whole genome shotgun (WGS) entry which is preliminary data.</text>
</comment>
<dbReference type="RefSeq" id="WP_039593499.1">
    <property type="nucleotide sequence ID" value="NZ_JQGJ02000016.1"/>
</dbReference>
<protein>
    <recommendedName>
        <fullName evidence="1">Methyltransferase domain-containing protein</fullName>
    </recommendedName>
</protein>
<dbReference type="InterPro" id="IPR041698">
    <property type="entry name" value="Methyltransf_25"/>
</dbReference>
<evidence type="ECO:0000259" key="1">
    <source>
        <dbReference type="Pfam" id="PF13649"/>
    </source>
</evidence>
<evidence type="ECO:0000313" key="3">
    <source>
        <dbReference type="Proteomes" id="UP000030949"/>
    </source>
</evidence>
<dbReference type="OrthoDB" id="582295at2"/>
<dbReference type="SUPFAM" id="SSF53335">
    <property type="entry name" value="S-adenosyl-L-methionine-dependent methyltransferases"/>
    <property type="match status" value="1"/>
</dbReference>
<dbReference type="Pfam" id="PF13649">
    <property type="entry name" value="Methyltransf_25"/>
    <property type="match status" value="1"/>
</dbReference>
<feature type="domain" description="Methyltransferase" evidence="1">
    <location>
        <begin position="271"/>
        <end position="365"/>
    </location>
</feature>
<dbReference type="Proteomes" id="UP000030949">
    <property type="component" value="Unassembled WGS sequence"/>
</dbReference>
<dbReference type="Gene3D" id="3.40.50.150">
    <property type="entry name" value="Vaccinia Virus protein VP39"/>
    <property type="match status" value="1"/>
</dbReference>
<sequence>MNDSGVASYFLLDETAVFDVSPEVELAEHPQWMHVTHLREGRYSLILTAGEHLRSSKLEVFSDSTLFVRFSAALPSISLDGLTCSVVFLEDGTQAEFQIGMFHFCGATSPSEWRTVDLDLAWLAGKRGRLLVACGPGAKNDPTADWLAIADLCVAREGERKALLAKTHQSLRMENEIAHFSSVYRNAFYSSVQQRQSETARGVVRKVRRLNGLAHAPGQAAQADIVILEPFEGEVAYAYATRLLRANVPQVPPDFQARLRQKVLDHGAIKVLSICSGAARIEAGLSAAVPEGIEWSLLDINEDLLQIAARQFPPGTGLDLIVADANNLVPTDEQWDVIICVSALHHLVELEKVMLFISRSLKNDGEFWSVGEAVGRNGNRLWPDAIIAADAAFSALPARYRLNADTQVVDAVIPDKDHSIGCFEGIRSEDITALLERWLTPVNVYRTNCFLWRMVNLAYSGNFNLEKAQDRALVIDLVRAELGHFRNGGLGTELFGVYQKKHLFSDGASDR</sequence>
<dbReference type="EMBL" id="JQGJ01000018">
    <property type="protein sequence ID" value="KHK62420.1"/>
    <property type="molecule type" value="Genomic_DNA"/>
</dbReference>
<reference evidence="3" key="1">
    <citation type="submission" date="2015-03" db="EMBL/GenBank/DDBJ databases">
        <title>Pseudomonas frederiksbergensis hydrocarbon degrader.</title>
        <authorList>
            <person name="Brown L.M."/>
            <person name="Ruiz O.N."/>
            <person name="Mueller S."/>
            <person name="Gunasekera T.S."/>
        </authorList>
    </citation>
    <scope>NUCLEOTIDE SEQUENCE [LARGE SCALE GENOMIC DNA]</scope>
    <source>
        <strain evidence="3">SI8</strain>
    </source>
</reference>
<proteinExistence type="predicted"/>
<accession>A0A0B1YVK1</accession>
<dbReference type="CDD" id="cd02440">
    <property type="entry name" value="AdoMet_MTases"/>
    <property type="match status" value="1"/>
</dbReference>
<dbReference type="InterPro" id="IPR029063">
    <property type="entry name" value="SAM-dependent_MTases_sf"/>
</dbReference>
<dbReference type="AlphaFoldDB" id="A0A0B1YVK1"/>